<keyword evidence="1" id="KW-0472">Membrane</keyword>
<feature type="transmembrane region" description="Helical" evidence="1">
    <location>
        <begin position="55"/>
        <end position="74"/>
    </location>
</feature>
<keyword evidence="1" id="KW-0812">Transmembrane</keyword>
<evidence type="ECO:0000313" key="3">
    <source>
        <dbReference type="Proteomes" id="UP001227101"/>
    </source>
</evidence>
<feature type="transmembrane region" description="Helical" evidence="1">
    <location>
        <begin position="20"/>
        <end position="43"/>
    </location>
</feature>
<feature type="transmembrane region" description="Helical" evidence="1">
    <location>
        <begin position="104"/>
        <end position="125"/>
    </location>
</feature>
<keyword evidence="1" id="KW-1133">Transmembrane helix</keyword>
<reference evidence="2 3" key="1">
    <citation type="submission" date="2023-06" db="EMBL/GenBank/DDBJ databases">
        <authorList>
            <person name="Oyuntsetseg B."/>
            <person name="Kim S.B."/>
        </authorList>
    </citation>
    <scope>NUCLEOTIDE SEQUENCE [LARGE SCALE GENOMIC DNA]</scope>
    <source>
        <strain evidence="2 3">2-2</strain>
    </source>
</reference>
<proteinExistence type="predicted"/>
<dbReference type="Proteomes" id="UP001227101">
    <property type="component" value="Chromosome"/>
</dbReference>
<dbReference type="EMBL" id="CP127173">
    <property type="protein sequence ID" value="WIV59960.1"/>
    <property type="molecule type" value="Genomic_DNA"/>
</dbReference>
<sequence length="130" mass="13622">MPRRRVSERATPAGAGRVFLPVMLVVFGLGTAVLLVAGGMVMARELSHGGELSPWFLLSVFATAIQLVAVVVLGFRRRWGAQVLAVAFVAGVLLDFTAESGVSGVVVLLKILVAGLLAAAVLVRWDDLVA</sequence>
<evidence type="ECO:0000256" key="1">
    <source>
        <dbReference type="SAM" id="Phobius"/>
    </source>
</evidence>
<protein>
    <recommendedName>
        <fullName evidence="4">Integral membrane protein</fullName>
    </recommendedName>
</protein>
<organism evidence="2 3">
    <name type="scientific">Amycolatopsis nalaikhensis</name>
    <dbReference type="NCBI Taxonomy" id="715472"/>
    <lineage>
        <taxon>Bacteria</taxon>
        <taxon>Bacillati</taxon>
        <taxon>Actinomycetota</taxon>
        <taxon>Actinomycetes</taxon>
        <taxon>Pseudonocardiales</taxon>
        <taxon>Pseudonocardiaceae</taxon>
        <taxon>Amycolatopsis</taxon>
    </lineage>
</organism>
<keyword evidence="3" id="KW-1185">Reference proteome</keyword>
<accession>A0ABY8XW83</accession>
<name>A0ABY8XW83_9PSEU</name>
<feature type="transmembrane region" description="Helical" evidence="1">
    <location>
        <begin position="81"/>
        <end position="98"/>
    </location>
</feature>
<evidence type="ECO:0008006" key="4">
    <source>
        <dbReference type="Google" id="ProtNLM"/>
    </source>
</evidence>
<gene>
    <name evidence="2" type="ORF">QP939_15760</name>
</gene>
<evidence type="ECO:0000313" key="2">
    <source>
        <dbReference type="EMBL" id="WIV59960.1"/>
    </source>
</evidence>
<dbReference type="RefSeq" id="WP_285457524.1">
    <property type="nucleotide sequence ID" value="NZ_CP127173.1"/>
</dbReference>